<dbReference type="EMBL" id="KV921368">
    <property type="protein sequence ID" value="ORE16987.1"/>
    <property type="molecule type" value="Genomic_DNA"/>
</dbReference>
<feature type="domain" description="Rho-GAP" evidence="6">
    <location>
        <begin position="612"/>
        <end position="821"/>
    </location>
</feature>
<dbReference type="InterPro" id="IPR000198">
    <property type="entry name" value="RhoGAP_dom"/>
</dbReference>
<dbReference type="GO" id="GO:0005737">
    <property type="term" value="C:cytoplasm"/>
    <property type="evidence" value="ECO:0007669"/>
    <property type="project" value="TreeGrafter"/>
</dbReference>
<evidence type="ECO:0000256" key="3">
    <source>
        <dbReference type="SAM" id="MobiDB-lite"/>
    </source>
</evidence>
<dbReference type="InterPro" id="IPR011993">
    <property type="entry name" value="PH-like_dom_sf"/>
</dbReference>
<dbReference type="SMART" id="SM00233">
    <property type="entry name" value="PH"/>
    <property type="match status" value="1"/>
</dbReference>
<reference evidence="7 8" key="1">
    <citation type="journal article" date="2016" name="Proc. Natl. Acad. Sci. U.S.A.">
        <title>Lipid metabolic changes in an early divergent fungus govern the establishment of a mutualistic symbiosis with endobacteria.</title>
        <authorList>
            <person name="Lastovetsky O.A."/>
            <person name="Gaspar M.L."/>
            <person name="Mondo S.J."/>
            <person name="LaButti K.M."/>
            <person name="Sandor L."/>
            <person name="Grigoriev I.V."/>
            <person name="Henry S.A."/>
            <person name="Pawlowska T.E."/>
        </authorList>
    </citation>
    <scope>NUCLEOTIDE SEQUENCE [LARGE SCALE GENOMIC DNA]</scope>
    <source>
        <strain evidence="7 8">ATCC 11559</strain>
    </source>
</reference>
<dbReference type="SMART" id="SM00324">
    <property type="entry name" value="RhoGAP"/>
    <property type="match status" value="1"/>
</dbReference>
<accession>A0A1X0RYA2</accession>
<keyword evidence="2" id="KW-0175">Coiled coil</keyword>
<evidence type="ECO:0000256" key="1">
    <source>
        <dbReference type="ARBA" id="ARBA00022468"/>
    </source>
</evidence>
<dbReference type="InterPro" id="IPR008936">
    <property type="entry name" value="Rho_GTPase_activation_prot"/>
</dbReference>
<feature type="region of interest" description="Disordered" evidence="3">
    <location>
        <begin position="544"/>
        <end position="568"/>
    </location>
</feature>
<dbReference type="CDD" id="cd06093">
    <property type="entry name" value="PX_domain"/>
    <property type="match status" value="1"/>
</dbReference>
<feature type="region of interest" description="Disordered" evidence="3">
    <location>
        <begin position="102"/>
        <end position="138"/>
    </location>
</feature>
<dbReference type="SUPFAM" id="SSF50729">
    <property type="entry name" value="PH domain-like"/>
    <property type="match status" value="1"/>
</dbReference>
<dbReference type="Gene3D" id="3.30.1520.10">
    <property type="entry name" value="Phox-like domain"/>
    <property type="match status" value="1"/>
</dbReference>
<sequence>MSSGEIEVEPSIAHYKAIEKYRQQNEQYCRIIEKQKGVIKCLKESLMHLSSENESLKEHNKQLQALASVRHIPEADHQIDKRIVQHQSTERDLHKDLVIQKALTPPPKSPFRSNENKADGHSKGPCTSHQPHLVKRPPVLNLASSNYAPRYLLNKTNTESSIPLQSSASQLPTPSSSSISSSLYTTPVYSNYPSSCTLEHNNLNSVNDGKLTDMEIHKNQYNHTPTSSHFDISKNKQDTYTRGEPSTPVIPRTPRFDSLAITHMEKLTLNNLCNVSIDVVSSTMFIDEKGKGTPVFTIGVYQKNNDVKNEIWKIEKTLNDIQMLDKQLKESNPAHGSLLKKLPEKPLLNAHAPAKVDERKRIIEEYLQHAVSLRCINETSLLEFLNSSIIGDASQKKCSIKEGYLTKKRKNIGGWILRYYTLCNDGSLTYYENANGQLLGTINLKNSQIWCYTVNESQQDDYRHAFVLLEYKSSNNMHKHILCADSDEERDHWVTSLRNASQYLYNSERNASGLSDLSYDSEDISSPSLAGSFKAMDKKLPDIRNSLNSSSSSKDPLSPRSSVSDQTGTGVHIASRQHLHSVGYKPKELNSIKNEHEFMLNSTPATHGIFGVPLHDVVDKTKISDQCMLPAIVYRCIEYLELKGALQEEGIYRMSGSVLEIKGLKRRFNNEGDVDLLGQDQHHDLHAVAGLLKMWLRELPENVFTESLLSQYLRTCETSNQQAKIHELGRLISLLPLVNYALLRFLCAHLIRVVQNSNKNKMTLSNICVVFSATLAIPSHMLRMMLVKFDYIFWTDSCYPQENEDDKASAEQVFPTEDTLKIYMQDLSSQEHLSNESTDSLVLKARSSRNSAYYRNSTPRHFMILEEQLEEIDNDSFLNDEGSYYFSDGELEMAYFAERSSASSKNIRHSS</sequence>
<dbReference type="SMART" id="SM00312">
    <property type="entry name" value="PX"/>
    <property type="match status" value="1"/>
</dbReference>
<proteinExistence type="predicted"/>
<dbReference type="Pfam" id="PF00169">
    <property type="entry name" value="PH"/>
    <property type="match status" value="1"/>
</dbReference>
<evidence type="ECO:0000259" key="5">
    <source>
        <dbReference type="PROSITE" id="PS50195"/>
    </source>
</evidence>
<dbReference type="Gene3D" id="2.30.29.30">
    <property type="entry name" value="Pleckstrin-homology domain (PH domain)/Phosphotyrosine-binding domain (PTB)"/>
    <property type="match status" value="1"/>
</dbReference>
<dbReference type="Pfam" id="PF00620">
    <property type="entry name" value="RhoGAP"/>
    <property type="match status" value="1"/>
</dbReference>
<dbReference type="SUPFAM" id="SSF48350">
    <property type="entry name" value="GTPase activation domain, GAP"/>
    <property type="match status" value="1"/>
</dbReference>
<feature type="domain" description="PH" evidence="4">
    <location>
        <begin position="398"/>
        <end position="502"/>
    </location>
</feature>
<name>A0A1X0RYA2_RHIZD</name>
<evidence type="ECO:0000313" key="8">
    <source>
        <dbReference type="Proteomes" id="UP000242381"/>
    </source>
</evidence>
<gene>
    <name evidence="7" type="ORF">BCV71DRAFT_291857</name>
</gene>
<dbReference type="PANTHER" id="PTHR23176:SF129">
    <property type="entry name" value="RHO GTPASE ACTIVATING PROTEIN AT 16F, ISOFORM E-RELATED"/>
    <property type="match status" value="1"/>
</dbReference>
<dbReference type="GO" id="GO:0005096">
    <property type="term" value="F:GTPase activator activity"/>
    <property type="evidence" value="ECO:0007669"/>
    <property type="project" value="UniProtKB-KW"/>
</dbReference>
<dbReference type="GO" id="GO:0035091">
    <property type="term" value="F:phosphatidylinositol binding"/>
    <property type="evidence" value="ECO:0007669"/>
    <property type="project" value="InterPro"/>
</dbReference>
<dbReference type="InterPro" id="IPR050729">
    <property type="entry name" value="Rho-GAP"/>
</dbReference>
<dbReference type="VEuPathDB" id="FungiDB:BCV72DRAFT_332226"/>
<dbReference type="AlphaFoldDB" id="A0A1X0RYA2"/>
<dbReference type="PROSITE" id="PS50195">
    <property type="entry name" value="PX"/>
    <property type="match status" value="1"/>
</dbReference>
<dbReference type="PROSITE" id="PS50238">
    <property type="entry name" value="RHOGAP"/>
    <property type="match status" value="1"/>
</dbReference>
<dbReference type="GO" id="GO:0007165">
    <property type="term" value="P:signal transduction"/>
    <property type="evidence" value="ECO:0007669"/>
    <property type="project" value="InterPro"/>
</dbReference>
<evidence type="ECO:0000313" key="7">
    <source>
        <dbReference type="EMBL" id="ORE16987.1"/>
    </source>
</evidence>
<organism evidence="7 8">
    <name type="scientific">Rhizopus microsporus</name>
    <dbReference type="NCBI Taxonomy" id="58291"/>
    <lineage>
        <taxon>Eukaryota</taxon>
        <taxon>Fungi</taxon>
        <taxon>Fungi incertae sedis</taxon>
        <taxon>Mucoromycota</taxon>
        <taxon>Mucoromycotina</taxon>
        <taxon>Mucoromycetes</taxon>
        <taxon>Mucorales</taxon>
        <taxon>Mucorineae</taxon>
        <taxon>Rhizopodaceae</taxon>
        <taxon>Rhizopus</taxon>
    </lineage>
</organism>
<dbReference type="Gene3D" id="1.10.555.10">
    <property type="entry name" value="Rho GTPase activation protein"/>
    <property type="match status" value="1"/>
</dbReference>
<dbReference type="Pfam" id="PF00787">
    <property type="entry name" value="PX"/>
    <property type="match status" value="1"/>
</dbReference>
<feature type="compositionally biased region" description="Low complexity" evidence="3">
    <location>
        <begin position="544"/>
        <end position="564"/>
    </location>
</feature>
<evidence type="ECO:0000256" key="2">
    <source>
        <dbReference type="SAM" id="Coils"/>
    </source>
</evidence>
<feature type="coiled-coil region" evidence="2">
    <location>
        <begin position="39"/>
        <end position="66"/>
    </location>
</feature>
<dbReference type="InterPro" id="IPR036871">
    <property type="entry name" value="PX_dom_sf"/>
</dbReference>
<keyword evidence="1" id="KW-0343">GTPase activation</keyword>
<evidence type="ECO:0000259" key="6">
    <source>
        <dbReference type="PROSITE" id="PS50238"/>
    </source>
</evidence>
<dbReference type="PANTHER" id="PTHR23176">
    <property type="entry name" value="RHO/RAC/CDC GTPASE-ACTIVATING PROTEIN"/>
    <property type="match status" value="1"/>
</dbReference>
<dbReference type="InterPro" id="IPR001849">
    <property type="entry name" value="PH_domain"/>
</dbReference>
<dbReference type="InterPro" id="IPR001683">
    <property type="entry name" value="PX_dom"/>
</dbReference>
<protein>
    <submittedName>
        <fullName evidence="7">RhoGAP-domain-containing protein</fullName>
    </submittedName>
</protein>
<dbReference type="SUPFAM" id="SSF64268">
    <property type="entry name" value="PX domain"/>
    <property type="match status" value="1"/>
</dbReference>
<evidence type="ECO:0000259" key="4">
    <source>
        <dbReference type="PROSITE" id="PS50003"/>
    </source>
</evidence>
<feature type="domain" description="PX" evidence="5">
    <location>
        <begin position="274"/>
        <end position="392"/>
    </location>
</feature>
<dbReference type="Proteomes" id="UP000242381">
    <property type="component" value="Unassembled WGS sequence"/>
</dbReference>
<dbReference type="PROSITE" id="PS50003">
    <property type="entry name" value="PH_DOMAIN"/>
    <property type="match status" value="1"/>
</dbReference>